<keyword evidence="4" id="KW-0812">Transmembrane</keyword>
<dbReference type="GO" id="GO:0033188">
    <property type="term" value="F:sphingomyelin synthase activity"/>
    <property type="evidence" value="ECO:0007669"/>
    <property type="project" value="TreeGrafter"/>
</dbReference>
<evidence type="ECO:0000256" key="2">
    <source>
        <dbReference type="ARBA" id="ARBA00005441"/>
    </source>
</evidence>
<dbReference type="PANTHER" id="PTHR21290">
    <property type="entry name" value="SPHINGOMYELIN SYNTHETASE"/>
    <property type="match status" value="1"/>
</dbReference>
<evidence type="ECO:0000256" key="8">
    <source>
        <dbReference type="ARBA" id="ARBA00023136"/>
    </source>
</evidence>
<dbReference type="GO" id="GO:0047493">
    <property type="term" value="F:ceramide cholinephosphotransferase activity"/>
    <property type="evidence" value="ECO:0007669"/>
    <property type="project" value="TreeGrafter"/>
</dbReference>
<dbReference type="GO" id="GO:0005886">
    <property type="term" value="C:plasma membrane"/>
    <property type="evidence" value="ECO:0007669"/>
    <property type="project" value="TreeGrafter"/>
</dbReference>
<reference evidence="10" key="1">
    <citation type="journal article" date="2013" name="Nature">
        <title>Draft genome of the wheat A-genome progenitor Triticum urartu.</title>
        <authorList>
            <person name="Ling H.Q."/>
            <person name="Zhao S."/>
            <person name="Liu D."/>
            <person name="Wang J."/>
            <person name="Sun H."/>
            <person name="Zhang C."/>
            <person name="Fan H."/>
            <person name="Li D."/>
            <person name="Dong L."/>
            <person name="Tao Y."/>
            <person name="Gao C."/>
            <person name="Wu H."/>
            <person name="Li Y."/>
            <person name="Cui Y."/>
            <person name="Guo X."/>
            <person name="Zheng S."/>
            <person name="Wang B."/>
            <person name="Yu K."/>
            <person name="Liang Q."/>
            <person name="Yang W."/>
            <person name="Lou X."/>
            <person name="Chen J."/>
            <person name="Feng M."/>
            <person name="Jian J."/>
            <person name="Zhang X."/>
            <person name="Luo G."/>
            <person name="Jiang Y."/>
            <person name="Liu J."/>
            <person name="Wang Z."/>
            <person name="Sha Y."/>
            <person name="Zhang B."/>
            <person name="Wu H."/>
            <person name="Tang D."/>
            <person name="Shen Q."/>
            <person name="Xue P."/>
            <person name="Zou S."/>
            <person name="Wang X."/>
            <person name="Liu X."/>
            <person name="Wang F."/>
            <person name="Yang Y."/>
            <person name="An X."/>
            <person name="Dong Z."/>
            <person name="Zhang K."/>
            <person name="Zhang X."/>
            <person name="Luo M.C."/>
            <person name="Dvorak J."/>
            <person name="Tong Y."/>
            <person name="Wang J."/>
            <person name="Yang H."/>
            <person name="Li Z."/>
            <person name="Wang D."/>
            <person name="Zhang A."/>
            <person name="Wang J."/>
        </authorList>
    </citation>
    <scope>NUCLEOTIDE SEQUENCE</scope>
</reference>
<dbReference type="GO" id="GO:0046513">
    <property type="term" value="P:ceramide biosynthetic process"/>
    <property type="evidence" value="ECO:0007669"/>
    <property type="project" value="TreeGrafter"/>
</dbReference>
<evidence type="ECO:0000256" key="1">
    <source>
        <dbReference type="ARBA" id="ARBA00004141"/>
    </source>
</evidence>
<dbReference type="PANTHER" id="PTHR21290:SF48">
    <property type="entry name" value="OS02G0543100 PROTEIN"/>
    <property type="match status" value="1"/>
</dbReference>
<dbReference type="GO" id="GO:0000139">
    <property type="term" value="C:Golgi membrane"/>
    <property type="evidence" value="ECO:0007669"/>
    <property type="project" value="TreeGrafter"/>
</dbReference>
<evidence type="ECO:0000256" key="6">
    <source>
        <dbReference type="ARBA" id="ARBA00022989"/>
    </source>
</evidence>
<proteinExistence type="inferred from homology"/>
<keyword evidence="6" id="KW-1133">Transmembrane helix</keyword>
<dbReference type="eggNOG" id="KOG3058">
    <property type="taxonomic scope" value="Eukaryota"/>
</dbReference>
<dbReference type="STRING" id="4572.M8AL65"/>
<keyword evidence="3" id="KW-0808">Transferase</keyword>
<evidence type="ECO:0000313" key="10">
    <source>
        <dbReference type="EMBL" id="EMS61559.1"/>
    </source>
</evidence>
<gene>
    <name evidence="10" type="ORF">TRIUR3_24526</name>
</gene>
<comment type="subcellular location">
    <subcellularLocation>
        <location evidence="1">Membrane</location>
        <topology evidence="1">Multi-pass membrane protein</topology>
    </subcellularLocation>
</comment>
<accession>M8AL65</accession>
<name>M8AL65_TRIUA</name>
<evidence type="ECO:0000259" key="9">
    <source>
        <dbReference type="Pfam" id="PF14360"/>
    </source>
</evidence>
<dbReference type="AlphaFoldDB" id="M8AL65"/>
<dbReference type="InterPro" id="IPR045221">
    <property type="entry name" value="Sphingomyelin_synth-like"/>
</dbReference>
<keyword evidence="7" id="KW-0443">Lipid metabolism</keyword>
<dbReference type="GO" id="GO:0005789">
    <property type="term" value="C:endoplasmic reticulum membrane"/>
    <property type="evidence" value="ECO:0007669"/>
    <property type="project" value="TreeGrafter"/>
</dbReference>
<protein>
    <recommendedName>
        <fullName evidence="9">Sphingomyelin synthase-like domain-containing protein</fullName>
    </recommendedName>
</protein>
<evidence type="ECO:0000256" key="4">
    <source>
        <dbReference type="ARBA" id="ARBA00022692"/>
    </source>
</evidence>
<evidence type="ECO:0000256" key="5">
    <source>
        <dbReference type="ARBA" id="ARBA00022919"/>
    </source>
</evidence>
<dbReference type="Pfam" id="PF14360">
    <property type="entry name" value="PAP2_C"/>
    <property type="match status" value="1"/>
</dbReference>
<dbReference type="EMBL" id="KD094165">
    <property type="protein sequence ID" value="EMS61559.1"/>
    <property type="molecule type" value="Genomic_DNA"/>
</dbReference>
<dbReference type="InterPro" id="IPR025749">
    <property type="entry name" value="Sphingomyelin_synth-like_dom"/>
</dbReference>
<evidence type="ECO:0000256" key="7">
    <source>
        <dbReference type="ARBA" id="ARBA00023098"/>
    </source>
</evidence>
<keyword evidence="5" id="KW-0746">Sphingolipid metabolism</keyword>
<feature type="domain" description="Sphingomyelin synthase-like" evidence="9">
    <location>
        <begin position="137"/>
        <end position="235"/>
    </location>
</feature>
<organism evidence="10">
    <name type="scientific">Triticum urartu</name>
    <name type="common">Red wild einkorn</name>
    <name type="synonym">Crithodium urartu</name>
    <dbReference type="NCBI Taxonomy" id="4572"/>
    <lineage>
        <taxon>Eukaryota</taxon>
        <taxon>Viridiplantae</taxon>
        <taxon>Streptophyta</taxon>
        <taxon>Embryophyta</taxon>
        <taxon>Tracheophyta</taxon>
        <taxon>Spermatophyta</taxon>
        <taxon>Magnoliopsida</taxon>
        <taxon>Liliopsida</taxon>
        <taxon>Poales</taxon>
        <taxon>Poaceae</taxon>
        <taxon>BOP clade</taxon>
        <taxon>Pooideae</taxon>
        <taxon>Triticodae</taxon>
        <taxon>Triticeae</taxon>
        <taxon>Triticinae</taxon>
        <taxon>Triticum</taxon>
    </lineage>
</organism>
<sequence length="320" mass="35635">MVLMLAALLCEAISVRLKSNTPCCRGGAVAGLRRKGCKCSQRGGGSAGSLQVLVKMPTRDRMGRTKDKGHLLVKTMLTQHGYRFFQIKGRNLTASVQNYTDHYRPDWAHMSFLIDILRPSAGEGPSRYHLVNKAGGGCNDLIYSGHMFVAVLTAMAWTDHPYVQTFLCHNQGSVIRAPLLICGYALALEEAYGGWISGGIWFLVLHSAQREIRERYHYSADCIVAIYVGILLWRVTGFIWSIRDSDQARRLAKLDEVHNRLFHAAKDSDIDEIRGLLNEVEMAGQSKRTFSQGVILSFAAFMITFTLLFVLLAFSLTSNG</sequence>
<keyword evidence="8" id="KW-0472">Membrane</keyword>
<evidence type="ECO:0000256" key="3">
    <source>
        <dbReference type="ARBA" id="ARBA00022679"/>
    </source>
</evidence>
<comment type="similarity">
    <text evidence="2">Belongs to the sphingomyelin synthase family.</text>
</comment>